<reference evidence="16 17" key="1">
    <citation type="journal article" date="2016" name="Genome Biol. Evol.">
        <title>Gene Family Evolution Reflects Adaptation to Soil Environmental Stressors in the Genome of the Collembolan Orchesella cincta.</title>
        <authorList>
            <person name="Faddeeva-Vakhrusheva A."/>
            <person name="Derks M.F."/>
            <person name="Anvar S.Y."/>
            <person name="Agamennone V."/>
            <person name="Suring W."/>
            <person name="Smit S."/>
            <person name="van Straalen N.M."/>
            <person name="Roelofs D."/>
        </authorList>
    </citation>
    <scope>NUCLEOTIDE SEQUENCE [LARGE SCALE GENOMIC DNA]</scope>
    <source>
        <tissue evidence="16">Mixed pool</tissue>
    </source>
</reference>
<evidence type="ECO:0000256" key="8">
    <source>
        <dbReference type="ARBA" id="ARBA00022824"/>
    </source>
</evidence>
<evidence type="ECO:0000256" key="13">
    <source>
        <dbReference type="ARBA" id="ARBA00023136"/>
    </source>
</evidence>
<comment type="subcellular location">
    <subcellularLocation>
        <location evidence="4">Endoplasmic reticulum membrane</location>
        <topology evidence="4">Peripheral membrane protein</topology>
    </subcellularLocation>
    <subcellularLocation>
        <location evidence="3">Microsome membrane</location>
        <topology evidence="3">Peripheral membrane protein</topology>
    </subcellularLocation>
</comment>
<evidence type="ECO:0000256" key="7">
    <source>
        <dbReference type="ARBA" id="ARBA00022723"/>
    </source>
</evidence>
<comment type="caution">
    <text evidence="16">The sequence shown here is derived from an EMBL/GenBank/DDBJ whole genome shotgun (WGS) entry which is preliminary data.</text>
</comment>
<dbReference type="GO" id="GO:0020037">
    <property type="term" value="F:heme binding"/>
    <property type="evidence" value="ECO:0007669"/>
    <property type="project" value="InterPro"/>
</dbReference>
<keyword evidence="9" id="KW-0492">Microsome</keyword>
<evidence type="ECO:0000256" key="1">
    <source>
        <dbReference type="ARBA" id="ARBA00001971"/>
    </source>
</evidence>
<feature type="non-terminal residue" evidence="16">
    <location>
        <position position="487"/>
    </location>
</feature>
<evidence type="ECO:0000256" key="3">
    <source>
        <dbReference type="ARBA" id="ARBA00004174"/>
    </source>
</evidence>
<evidence type="ECO:0000313" key="16">
    <source>
        <dbReference type="EMBL" id="ODM89459.1"/>
    </source>
</evidence>
<accession>A0A1D2M940</accession>
<dbReference type="FunFam" id="1.10.630.10:FF:000042">
    <property type="entry name" value="Cytochrome P450"/>
    <property type="match status" value="1"/>
</dbReference>
<dbReference type="PANTHER" id="PTHR24292:SF54">
    <property type="entry name" value="CYP9F3-RELATED"/>
    <property type="match status" value="1"/>
</dbReference>
<feature type="non-terminal residue" evidence="16">
    <location>
        <position position="1"/>
    </location>
</feature>
<name>A0A1D2M940_ORCCI</name>
<dbReference type="InterPro" id="IPR002403">
    <property type="entry name" value="Cyt_P450_E_grp-IV"/>
</dbReference>
<dbReference type="AlphaFoldDB" id="A0A1D2M940"/>
<comment type="similarity">
    <text evidence="5 15">Belongs to the cytochrome P450 family.</text>
</comment>
<dbReference type="PRINTS" id="PR00385">
    <property type="entry name" value="P450"/>
</dbReference>
<keyword evidence="11 14" id="KW-0408">Iron</keyword>
<protein>
    <submittedName>
        <fullName evidence="16">Cytochrome P450 6k1</fullName>
    </submittedName>
</protein>
<keyword evidence="13" id="KW-0472">Membrane</keyword>
<dbReference type="GO" id="GO:0005506">
    <property type="term" value="F:iron ion binding"/>
    <property type="evidence" value="ECO:0007669"/>
    <property type="project" value="InterPro"/>
</dbReference>
<evidence type="ECO:0000256" key="12">
    <source>
        <dbReference type="ARBA" id="ARBA00023033"/>
    </source>
</evidence>
<keyword evidence="6 14" id="KW-0349">Heme</keyword>
<dbReference type="SUPFAM" id="SSF48264">
    <property type="entry name" value="Cytochrome P450"/>
    <property type="match status" value="1"/>
</dbReference>
<dbReference type="GO" id="GO:0004497">
    <property type="term" value="F:monooxygenase activity"/>
    <property type="evidence" value="ECO:0007669"/>
    <property type="project" value="UniProtKB-KW"/>
</dbReference>
<dbReference type="Proteomes" id="UP000094527">
    <property type="component" value="Unassembled WGS sequence"/>
</dbReference>
<evidence type="ECO:0000256" key="2">
    <source>
        <dbReference type="ARBA" id="ARBA00003690"/>
    </source>
</evidence>
<comment type="cofactor">
    <cofactor evidence="1 14">
        <name>heme</name>
        <dbReference type="ChEBI" id="CHEBI:30413"/>
    </cofactor>
</comment>
<evidence type="ECO:0000256" key="9">
    <source>
        <dbReference type="ARBA" id="ARBA00022848"/>
    </source>
</evidence>
<keyword evidence="7 14" id="KW-0479">Metal-binding</keyword>
<dbReference type="Gene3D" id="1.10.630.10">
    <property type="entry name" value="Cytochrome P450"/>
    <property type="match status" value="1"/>
</dbReference>
<evidence type="ECO:0000256" key="4">
    <source>
        <dbReference type="ARBA" id="ARBA00004406"/>
    </source>
</evidence>
<dbReference type="PROSITE" id="PS00086">
    <property type="entry name" value="CYTOCHROME_P450"/>
    <property type="match status" value="1"/>
</dbReference>
<evidence type="ECO:0000256" key="5">
    <source>
        <dbReference type="ARBA" id="ARBA00010617"/>
    </source>
</evidence>
<dbReference type="GO" id="GO:0005789">
    <property type="term" value="C:endoplasmic reticulum membrane"/>
    <property type="evidence" value="ECO:0007669"/>
    <property type="project" value="UniProtKB-SubCell"/>
</dbReference>
<dbReference type="EMBL" id="LJIJ01002627">
    <property type="protein sequence ID" value="ODM89459.1"/>
    <property type="molecule type" value="Genomic_DNA"/>
</dbReference>
<keyword evidence="12 15" id="KW-0503">Monooxygenase</keyword>
<evidence type="ECO:0000313" key="17">
    <source>
        <dbReference type="Proteomes" id="UP000094527"/>
    </source>
</evidence>
<dbReference type="InterPro" id="IPR001128">
    <property type="entry name" value="Cyt_P450"/>
</dbReference>
<keyword evidence="10 15" id="KW-0560">Oxidoreductase</keyword>
<dbReference type="Pfam" id="PF00067">
    <property type="entry name" value="p450"/>
    <property type="match status" value="1"/>
</dbReference>
<dbReference type="GO" id="GO:0016705">
    <property type="term" value="F:oxidoreductase activity, acting on paired donors, with incorporation or reduction of molecular oxygen"/>
    <property type="evidence" value="ECO:0007669"/>
    <property type="project" value="InterPro"/>
</dbReference>
<keyword evidence="8" id="KW-0256">Endoplasmic reticulum</keyword>
<dbReference type="InterPro" id="IPR050476">
    <property type="entry name" value="Insect_CytP450_Detox"/>
</dbReference>
<gene>
    <name evidence="16" type="ORF">Ocin01_17223</name>
</gene>
<dbReference type="PRINTS" id="PR00465">
    <property type="entry name" value="EP450IV"/>
</dbReference>
<evidence type="ECO:0000256" key="10">
    <source>
        <dbReference type="ARBA" id="ARBA00023002"/>
    </source>
</evidence>
<evidence type="ECO:0000256" key="14">
    <source>
        <dbReference type="PIRSR" id="PIRSR602403-1"/>
    </source>
</evidence>
<evidence type="ECO:0000256" key="6">
    <source>
        <dbReference type="ARBA" id="ARBA00022617"/>
    </source>
</evidence>
<keyword evidence="17" id="KW-1185">Reference proteome</keyword>
<dbReference type="CDD" id="cd11056">
    <property type="entry name" value="CYP6-like"/>
    <property type="match status" value="1"/>
</dbReference>
<dbReference type="STRING" id="48709.A0A1D2M940"/>
<dbReference type="OrthoDB" id="2789670at2759"/>
<dbReference type="InterPro" id="IPR017972">
    <property type="entry name" value="Cyt_P450_CS"/>
</dbReference>
<feature type="binding site" description="axial binding residue" evidence="14">
    <location>
        <position position="428"/>
    </location>
    <ligand>
        <name>heme</name>
        <dbReference type="ChEBI" id="CHEBI:30413"/>
    </ligand>
    <ligandPart>
        <name>Fe</name>
        <dbReference type="ChEBI" id="CHEBI:18248"/>
    </ligandPart>
</feature>
<proteinExistence type="inferred from homology"/>
<evidence type="ECO:0000256" key="11">
    <source>
        <dbReference type="ARBA" id="ARBA00023004"/>
    </source>
</evidence>
<dbReference type="OMA" id="PMFNESG"/>
<dbReference type="InterPro" id="IPR036396">
    <property type="entry name" value="Cyt_P450_sf"/>
</dbReference>
<organism evidence="16 17">
    <name type="scientific">Orchesella cincta</name>
    <name type="common">Springtail</name>
    <name type="synonym">Podura cincta</name>
    <dbReference type="NCBI Taxonomy" id="48709"/>
    <lineage>
        <taxon>Eukaryota</taxon>
        <taxon>Metazoa</taxon>
        <taxon>Ecdysozoa</taxon>
        <taxon>Arthropoda</taxon>
        <taxon>Hexapoda</taxon>
        <taxon>Collembola</taxon>
        <taxon>Entomobryomorpha</taxon>
        <taxon>Entomobryoidea</taxon>
        <taxon>Orchesellidae</taxon>
        <taxon>Orchesellinae</taxon>
        <taxon>Orchesella</taxon>
    </lineage>
</organism>
<dbReference type="PANTHER" id="PTHR24292">
    <property type="entry name" value="CYTOCHROME P450"/>
    <property type="match status" value="1"/>
</dbReference>
<sequence length="487" mass="56008">FLFILNYKHGKYFRDRNVTYIGAGFPRLFRFLTGKIAFVEAEQILWNDVKKTGKSFVGFSDLISPTFYIADLELMKNIYIKDFDHFVNRRQFSTQDSDLLLKKMMISLEGEQWKGIRSKLSPTFTTGKIRRMFDIFDKSSQLMCEYVKKRVGSAGGEFDICESYSKYAMDVIASCAFGIDSKSFDCEPGVLSEFEEMGQRFQFKFNPVQFLKFLVLLIAPKVANQLGFQAFDTEPQKYFMRVIKDVMKRRRETGERRDDFLQLMMDAQKGLLKGEENSKETLECSLIGGFDTTQSLLIFAAYNLALEQDVQEKLLKEVRASFDANGGKLTYDGVLEMNYLDMVINETLRFMPPAARTERVCTKDYKIPGTDTIIEKGTMVSLPVLGIHRDERFYENPNKFDPERFTPEKKAERHPLTFAPFGHGNRNCIGMRFALTEVKAVVASLVYNFKLEPGTLTEIPVKFSNNTTLKPANGMWLKMTPRIASEE</sequence>
<evidence type="ECO:0000256" key="15">
    <source>
        <dbReference type="RuleBase" id="RU000461"/>
    </source>
</evidence>
<comment type="function">
    <text evidence="2">May be involved in the metabolism of insect hormones and in the breakdown of synthetic insecticides.</text>
</comment>